<accession>A0A699H9Y8</accession>
<dbReference type="AlphaFoldDB" id="A0A699H9Y8"/>
<dbReference type="GO" id="GO:0008270">
    <property type="term" value="F:zinc ion binding"/>
    <property type="evidence" value="ECO:0007669"/>
    <property type="project" value="UniProtKB-KW"/>
</dbReference>
<keyword evidence="1" id="KW-0862">Zinc</keyword>
<dbReference type="SUPFAM" id="SSF57756">
    <property type="entry name" value="Retrovirus zinc finger-like domains"/>
    <property type="match status" value="1"/>
</dbReference>
<evidence type="ECO:0000256" key="1">
    <source>
        <dbReference type="PROSITE-ProRule" id="PRU00047"/>
    </source>
</evidence>
<name>A0A699H9Y8_TANCI</name>
<feature type="region of interest" description="Disordered" evidence="2">
    <location>
        <begin position="535"/>
        <end position="577"/>
    </location>
</feature>
<sequence length="912" mass="105565">MMGNQKLFFTYKAYNGGNVIFGSNLRGNIIGKCTIFNDSLKIDNVEHVDNLGFNLLSIGKICDNKCRVTSSEYDSKITKDGKVIGRGIRKKGLYVRKLRNKPKDQICITTIDENSTLWHKRLGHANMHLIQSLSFKELVRNLPKLKFDQHFYNACKMGKQAHASHKAKNVVSTTRCLELLHMDLFGPSAIWSYGGNRYTLVIVDDYSRPTHLGLWYPKGTGIKNVVYADSDHARDYVDRKSTSGSCTFVGFCMTSWFSKKQSALAISTTEAKYEIMPHKSSEDYKNTRHYIPKISHEFRSPMKEKLRNLEERYIHEGRVVFDNFTDLNYVRSLFHFVEFECLLEINEQVCPRFILKFYSQYHLSYSDEGQMFVKFFIQNQYFSFTLEDFAQILRIHCEGACVFSDRWSLDELVFGTPSEGPYQTILPSPNDIISYVREDREGQVTHILHQEEVEVQDYQILTREIVSTLKPLEQIIWEDFFYLGGNQDHVPACLCYMLYYVANSERFNFAYFMAKRMEWVTKQARLILTYEQKVRKDHGTRRGHPSTSSSDFDQPSSSHLNDDDNDGNNEETSRASTPSLIRYVNSLTNQVPQVFQNPPNIKPHLEPFYTRQTKIINRQVQLRDEQHGGVRLKKIHSKGLTSDTNGMIKVLPPKTTEEVVARERERKARITLLMALPEDHLAKFHKMADAKEMWEAIKSKFGLHKGYDRFQTLLSQLKIHGAGVSHKDANQKFLRSLPSSWSQVALIMRTKPRLDTLSFFYLYNNLRVFEHDVKGTTASSSSNTQNVAFMSADNTSSTNDINDDDMEEMDLKWQVAMISIRIKKFHKRLGRKLQLDIKDPVGFDKTKVECFNCHKIGHFARDCRAKGNQDSKRRDVGYNRNKARESGRRPAYHDDSYLKSIMGTCKILTFSS</sequence>
<feature type="domain" description="CCHC-type" evidence="3">
    <location>
        <begin position="850"/>
        <end position="864"/>
    </location>
</feature>
<dbReference type="Pfam" id="PF13976">
    <property type="entry name" value="gag_pre-integrs"/>
    <property type="match status" value="1"/>
</dbReference>
<evidence type="ECO:0000259" key="3">
    <source>
        <dbReference type="PROSITE" id="PS50158"/>
    </source>
</evidence>
<dbReference type="InterPro" id="IPR025724">
    <property type="entry name" value="GAG-pre-integrase_dom"/>
</dbReference>
<feature type="compositionally biased region" description="Low complexity" evidence="2">
    <location>
        <begin position="545"/>
        <end position="558"/>
    </location>
</feature>
<gene>
    <name evidence="4" type="ORF">Tci_336690</name>
</gene>
<dbReference type="InterPro" id="IPR036875">
    <property type="entry name" value="Znf_CCHC_sf"/>
</dbReference>
<proteinExistence type="predicted"/>
<dbReference type="PANTHER" id="PTHR42648:SF32">
    <property type="entry name" value="RIBONUCLEASE H-LIKE DOMAIN, GAG-PRE-INTEGRASE DOMAIN PROTEIN-RELATED"/>
    <property type="match status" value="1"/>
</dbReference>
<evidence type="ECO:0000256" key="2">
    <source>
        <dbReference type="SAM" id="MobiDB-lite"/>
    </source>
</evidence>
<dbReference type="GO" id="GO:0003676">
    <property type="term" value="F:nucleic acid binding"/>
    <property type="evidence" value="ECO:0007669"/>
    <property type="project" value="InterPro"/>
</dbReference>
<evidence type="ECO:0000313" key="4">
    <source>
        <dbReference type="EMBL" id="GEX64715.1"/>
    </source>
</evidence>
<reference evidence="4" key="1">
    <citation type="journal article" date="2019" name="Sci. Rep.">
        <title>Draft genome of Tanacetum cinerariifolium, the natural source of mosquito coil.</title>
        <authorList>
            <person name="Yamashiro T."/>
            <person name="Shiraishi A."/>
            <person name="Satake H."/>
            <person name="Nakayama K."/>
        </authorList>
    </citation>
    <scope>NUCLEOTIDE SEQUENCE</scope>
</reference>
<dbReference type="SMART" id="SM00343">
    <property type="entry name" value="ZnF_C2HC"/>
    <property type="match status" value="1"/>
</dbReference>
<organism evidence="4">
    <name type="scientific">Tanacetum cinerariifolium</name>
    <name type="common">Dalmatian daisy</name>
    <name type="synonym">Chrysanthemum cinerariifolium</name>
    <dbReference type="NCBI Taxonomy" id="118510"/>
    <lineage>
        <taxon>Eukaryota</taxon>
        <taxon>Viridiplantae</taxon>
        <taxon>Streptophyta</taxon>
        <taxon>Embryophyta</taxon>
        <taxon>Tracheophyta</taxon>
        <taxon>Spermatophyta</taxon>
        <taxon>Magnoliopsida</taxon>
        <taxon>eudicotyledons</taxon>
        <taxon>Gunneridae</taxon>
        <taxon>Pentapetalae</taxon>
        <taxon>asterids</taxon>
        <taxon>campanulids</taxon>
        <taxon>Asterales</taxon>
        <taxon>Asteraceae</taxon>
        <taxon>Asteroideae</taxon>
        <taxon>Anthemideae</taxon>
        <taxon>Anthemidinae</taxon>
        <taxon>Tanacetum</taxon>
    </lineage>
</organism>
<dbReference type="PROSITE" id="PS50158">
    <property type="entry name" value="ZF_CCHC"/>
    <property type="match status" value="1"/>
</dbReference>
<dbReference type="InterPro" id="IPR001878">
    <property type="entry name" value="Znf_CCHC"/>
</dbReference>
<protein>
    <submittedName>
        <fullName evidence="4">Retrotransposon protein</fullName>
    </submittedName>
</protein>
<dbReference type="Pfam" id="PF00098">
    <property type="entry name" value="zf-CCHC"/>
    <property type="match status" value="1"/>
</dbReference>
<dbReference type="PANTHER" id="PTHR42648">
    <property type="entry name" value="TRANSPOSASE, PUTATIVE-RELATED"/>
    <property type="match status" value="1"/>
</dbReference>
<feature type="compositionally biased region" description="Basic residues" evidence="2">
    <location>
        <begin position="535"/>
        <end position="544"/>
    </location>
</feature>
<dbReference type="CDD" id="cd09272">
    <property type="entry name" value="RNase_HI_RT_Ty1"/>
    <property type="match status" value="1"/>
</dbReference>
<dbReference type="InterPro" id="IPR039537">
    <property type="entry name" value="Retrotran_Ty1/copia-like"/>
</dbReference>
<dbReference type="Gene3D" id="4.10.60.10">
    <property type="entry name" value="Zinc finger, CCHC-type"/>
    <property type="match status" value="1"/>
</dbReference>
<keyword evidence="1" id="KW-0479">Metal-binding</keyword>
<keyword evidence="1" id="KW-0863">Zinc-finger</keyword>
<dbReference type="EMBL" id="BKCJ010121071">
    <property type="protein sequence ID" value="GEX64715.1"/>
    <property type="molecule type" value="Genomic_DNA"/>
</dbReference>
<comment type="caution">
    <text evidence="4">The sequence shown here is derived from an EMBL/GenBank/DDBJ whole genome shotgun (WGS) entry which is preliminary data.</text>
</comment>